<dbReference type="EMBL" id="JAUSRB010000002">
    <property type="protein sequence ID" value="MDP9866914.1"/>
    <property type="molecule type" value="Genomic_DNA"/>
</dbReference>
<evidence type="ECO:0000256" key="1">
    <source>
        <dbReference type="SAM" id="MobiDB-lite"/>
    </source>
</evidence>
<sequence>MPDSRPVTVTCGIDRAEKHHDVALVDKTGKPVAERRISDADGWRVPVELLTEHGGRTHAPRRDRLRRDPRPAPASRLDDTKIQAEVDQISDARPAPMLDPYASPGEMTEPGQDSGDPAAYEQQDGPRSEVDR</sequence>
<comment type="caution">
    <text evidence="2">The sequence shown here is derived from an EMBL/GenBank/DDBJ whole genome shotgun (WGS) entry which is preliminary data.</text>
</comment>
<reference evidence="2 3" key="1">
    <citation type="submission" date="2023-07" db="EMBL/GenBank/DDBJ databases">
        <title>Sequencing the genomes of 1000 actinobacteria strains.</title>
        <authorList>
            <person name="Klenk H.-P."/>
        </authorList>
    </citation>
    <scope>NUCLEOTIDE SEQUENCE [LARGE SCALE GENOMIC DNA]</scope>
    <source>
        <strain evidence="2 3">DSM 44109</strain>
    </source>
</reference>
<keyword evidence="3" id="KW-1185">Reference proteome</keyword>
<feature type="compositionally biased region" description="Basic and acidic residues" evidence="1">
    <location>
        <begin position="50"/>
        <end position="84"/>
    </location>
</feature>
<organism evidence="2 3">
    <name type="scientific">Streptosporangium brasiliense</name>
    <dbReference type="NCBI Taxonomy" id="47480"/>
    <lineage>
        <taxon>Bacteria</taxon>
        <taxon>Bacillati</taxon>
        <taxon>Actinomycetota</taxon>
        <taxon>Actinomycetes</taxon>
        <taxon>Streptosporangiales</taxon>
        <taxon>Streptosporangiaceae</taxon>
        <taxon>Streptosporangium</taxon>
    </lineage>
</organism>
<evidence type="ECO:0000313" key="3">
    <source>
        <dbReference type="Proteomes" id="UP001230426"/>
    </source>
</evidence>
<dbReference type="Proteomes" id="UP001230426">
    <property type="component" value="Unassembled WGS sequence"/>
</dbReference>
<protein>
    <recommendedName>
        <fullName evidence="4">Transposase IS111A/IS1328/IS1533 N-terminal domain-containing protein</fullName>
    </recommendedName>
</protein>
<feature type="region of interest" description="Disordered" evidence="1">
    <location>
        <begin position="50"/>
        <end position="132"/>
    </location>
</feature>
<evidence type="ECO:0000313" key="2">
    <source>
        <dbReference type="EMBL" id="MDP9866914.1"/>
    </source>
</evidence>
<accession>A0ABT9RDU9</accession>
<dbReference type="RefSeq" id="WP_306868100.1">
    <property type="nucleotide sequence ID" value="NZ_JAUSRB010000002.1"/>
</dbReference>
<evidence type="ECO:0008006" key="4">
    <source>
        <dbReference type="Google" id="ProtNLM"/>
    </source>
</evidence>
<name>A0ABT9RDU9_9ACTN</name>
<gene>
    <name evidence="2" type="ORF">J2S55_006180</name>
</gene>
<proteinExistence type="predicted"/>